<organism evidence="2 3">
    <name type="scientific">Sulfurisphaera ohwakuensis</name>
    <dbReference type="NCBI Taxonomy" id="69656"/>
    <lineage>
        <taxon>Archaea</taxon>
        <taxon>Thermoproteota</taxon>
        <taxon>Thermoprotei</taxon>
        <taxon>Sulfolobales</taxon>
        <taxon>Sulfolobaceae</taxon>
        <taxon>Sulfurisphaera</taxon>
    </lineage>
</organism>
<dbReference type="GeneID" id="42800208"/>
<evidence type="ECO:0000313" key="1">
    <source>
        <dbReference type="EMBL" id="MBB5252751.1"/>
    </source>
</evidence>
<accession>A0A650CFJ4</accession>
<dbReference type="Proteomes" id="UP000427373">
    <property type="component" value="Chromosome"/>
</dbReference>
<dbReference type="RefSeq" id="WP_156013867.1">
    <property type="nucleotide sequence ID" value="NZ_CP045484.1"/>
</dbReference>
<dbReference type="EMBL" id="CP045484">
    <property type="protein sequence ID" value="QGR16307.1"/>
    <property type="molecule type" value="Genomic_DNA"/>
</dbReference>
<evidence type="ECO:0000313" key="4">
    <source>
        <dbReference type="Proteomes" id="UP000582213"/>
    </source>
</evidence>
<evidence type="ECO:0000313" key="3">
    <source>
        <dbReference type="Proteomes" id="UP000427373"/>
    </source>
</evidence>
<reference evidence="1 4" key="2">
    <citation type="submission" date="2020-08" db="EMBL/GenBank/DDBJ databases">
        <title>Genomic Encyclopedia of Type Strains, Phase IV (KMG-IV): sequencing the most valuable type-strain genomes for metagenomic binning, comparative biology and taxonomic classification.</title>
        <authorList>
            <person name="Goeker M."/>
        </authorList>
    </citation>
    <scope>NUCLEOTIDE SEQUENCE [LARGE SCALE GENOMIC DNA]</scope>
    <source>
        <strain evidence="1 4">DSM 12421</strain>
    </source>
</reference>
<dbReference type="OrthoDB" id="42567at2157"/>
<dbReference type="KEGG" id="soh:D1869_03135"/>
<proteinExistence type="predicted"/>
<dbReference type="Proteomes" id="UP000582213">
    <property type="component" value="Unassembled WGS sequence"/>
</dbReference>
<evidence type="ECO:0000313" key="2">
    <source>
        <dbReference type="EMBL" id="QGR16307.1"/>
    </source>
</evidence>
<name>A0A650CFJ4_SULOH</name>
<dbReference type="EMBL" id="JACHFY010000002">
    <property type="protein sequence ID" value="MBB5252751.1"/>
    <property type="molecule type" value="Genomic_DNA"/>
</dbReference>
<protein>
    <submittedName>
        <fullName evidence="2">Uncharacterized protein</fullName>
    </submittedName>
</protein>
<keyword evidence="3" id="KW-1185">Reference proteome</keyword>
<dbReference type="AlphaFoldDB" id="A0A650CFJ4"/>
<reference evidence="2 3" key="1">
    <citation type="submission" date="2019-10" db="EMBL/GenBank/DDBJ databases">
        <title>Genome Sequences from Six Type Strain Members of the Archaeal Family Sulfolobaceae: Acidianus ambivalens, Acidianus infernus, Metallosphaera prunae, Stygiolobus azoricus, Sulfolobus metallicus, and Sulfurisphaera ohwakuensis.</title>
        <authorList>
            <person name="Counts J.A."/>
            <person name="Kelly R.M."/>
        </authorList>
    </citation>
    <scope>NUCLEOTIDE SEQUENCE [LARGE SCALE GENOMIC DNA]</scope>
    <source>
        <strain evidence="2 3">TA-1</strain>
    </source>
</reference>
<sequence>MNKLATVIIAVLLVGIIAGVLIFTIGKANVVKANNSNTINYQTLGTIKIYNVSALTPFLSNYVNSSYVKLASDVVEYGILNFIKINTSKAVIGYFKAGPLSSLAFYQINSTLTSHGFKYAEYKTLLYDYNLTTAVGFDGNYFYLVHQNSSNENLTLTLLYYLYTSNKTFSPSSTNIIASGTFSKGNFTAYSKNSSIIIQGYFSASYNNLTKILRFFNFTTTNFTIAGKVIFKNSTVTVYSITTFYNNKSNYVMIGVKEINSNLVYSVGIISSQEISENEVLSLL</sequence>
<gene>
    <name evidence="2" type="ORF">D1869_03135</name>
    <name evidence="1" type="ORF">HNQ62_000484</name>
</gene>